<organism evidence="2 3">
    <name type="scientific">Hibiscus trionum</name>
    <name type="common">Flower of an hour</name>
    <dbReference type="NCBI Taxonomy" id="183268"/>
    <lineage>
        <taxon>Eukaryota</taxon>
        <taxon>Viridiplantae</taxon>
        <taxon>Streptophyta</taxon>
        <taxon>Embryophyta</taxon>
        <taxon>Tracheophyta</taxon>
        <taxon>Spermatophyta</taxon>
        <taxon>Magnoliopsida</taxon>
        <taxon>eudicotyledons</taxon>
        <taxon>Gunneridae</taxon>
        <taxon>Pentapetalae</taxon>
        <taxon>rosids</taxon>
        <taxon>malvids</taxon>
        <taxon>Malvales</taxon>
        <taxon>Malvaceae</taxon>
        <taxon>Malvoideae</taxon>
        <taxon>Hibiscus</taxon>
    </lineage>
</organism>
<dbReference type="SUPFAM" id="SSF49599">
    <property type="entry name" value="TRAF domain-like"/>
    <property type="match status" value="1"/>
</dbReference>
<keyword evidence="3" id="KW-1185">Reference proteome</keyword>
<dbReference type="AlphaFoldDB" id="A0A9W7ITC3"/>
<dbReference type="CDD" id="cd00121">
    <property type="entry name" value="MATH"/>
    <property type="match status" value="1"/>
</dbReference>
<dbReference type="PANTHER" id="PTHR46162:SF40">
    <property type="entry name" value="TRAF-LIKE FAMILY PROTEIN"/>
    <property type="match status" value="1"/>
</dbReference>
<evidence type="ECO:0000313" key="2">
    <source>
        <dbReference type="EMBL" id="GMJ00767.1"/>
    </source>
</evidence>
<dbReference type="Proteomes" id="UP001165190">
    <property type="component" value="Unassembled WGS sequence"/>
</dbReference>
<proteinExistence type="predicted"/>
<dbReference type="PROSITE" id="PS50144">
    <property type="entry name" value="MATH"/>
    <property type="match status" value="1"/>
</dbReference>
<protein>
    <recommendedName>
        <fullName evidence="1">MATH domain-containing protein</fullName>
    </recommendedName>
</protein>
<dbReference type="EMBL" id="BSYR01000035">
    <property type="protein sequence ID" value="GMJ00767.1"/>
    <property type="molecule type" value="Genomic_DNA"/>
</dbReference>
<gene>
    <name evidence="2" type="ORF">HRI_003745900</name>
</gene>
<dbReference type="PANTHER" id="PTHR46162">
    <property type="entry name" value="TRAF-LIKE FAMILY PROTEIN"/>
    <property type="match status" value="1"/>
</dbReference>
<dbReference type="InterPro" id="IPR008974">
    <property type="entry name" value="TRAF-like"/>
</dbReference>
<reference evidence="2" key="1">
    <citation type="submission" date="2023-05" db="EMBL/GenBank/DDBJ databases">
        <title>Genome and transcriptome analyses reveal genes involved in the formation of fine ridges on petal epidermal cells in Hibiscus trionum.</title>
        <authorList>
            <person name="Koshimizu S."/>
            <person name="Masuda S."/>
            <person name="Ishii T."/>
            <person name="Shirasu K."/>
            <person name="Hoshino A."/>
            <person name="Arita M."/>
        </authorList>
    </citation>
    <scope>NUCLEOTIDE SEQUENCE</scope>
    <source>
        <strain evidence="2">Hamamatsu line</strain>
    </source>
</reference>
<feature type="domain" description="MATH" evidence="1">
    <location>
        <begin position="1"/>
        <end position="83"/>
    </location>
</feature>
<accession>A0A9W7ITC3</accession>
<dbReference type="Gene3D" id="2.60.210.10">
    <property type="entry name" value="Apoptosis, Tumor Necrosis Factor Receptor Associated Protein 2, Chain A"/>
    <property type="match status" value="1"/>
</dbReference>
<dbReference type="OrthoDB" id="969002at2759"/>
<sequence>MYLKIEKIAKLSLDWEVNVYFKLFAFDQIRDQYLVIEDKEVPARRFYEMRTKWGFSQFFSQETFNDAANGYLVDDCCTFGAEVFEIQRTLKLKKLVLKKPSR</sequence>
<dbReference type="Pfam" id="PF22486">
    <property type="entry name" value="MATH_2"/>
    <property type="match status" value="1"/>
</dbReference>
<evidence type="ECO:0000313" key="3">
    <source>
        <dbReference type="Proteomes" id="UP001165190"/>
    </source>
</evidence>
<evidence type="ECO:0000259" key="1">
    <source>
        <dbReference type="PROSITE" id="PS50144"/>
    </source>
</evidence>
<dbReference type="InterPro" id="IPR002083">
    <property type="entry name" value="MATH/TRAF_dom"/>
</dbReference>
<comment type="caution">
    <text evidence="2">The sequence shown here is derived from an EMBL/GenBank/DDBJ whole genome shotgun (WGS) entry which is preliminary data.</text>
</comment>
<name>A0A9W7ITC3_HIBTR</name>